<accession>A0ABN1JHS2</accession>
<keyword evidence="18" id="KW-1185">Reference proteome</keyword>
<dbReference type="PANTHER" id="PTHR43065:SF10">
    <property type="entry name" value="PEROXIDE STRESS-ACTIVATED HISTIDINE KINASE MAK3"/>
    <property type="match status" value="1"/>
</dbReference>
<dbReference type="Proteomes" id="UP001500279">
    <property type="component" value="Unassembled WGS sequence"/>
</dbReference>
<dbReference type="SUPFAM" id="SSF55781">
    <property type="entry name" value="GAF domain-like"/>
    <property type="match status" value="2"/>
</dbReference>
<dbReference type="PANTHER" id="PTHR43065">
    <property type="entry name" value="SENSOR HISTIDINE KINASE"/>
    <property type="match status" value="1"/>
</dbReference>
<evidence type="ECO:0000256" key="4">
    <source>
        <dbReference type="ARBA" id="ARBA00022543"/>
    </source>
</evidence>
<dbReference type="SUPFAM" id="SSF55785">
    <property type="entry name" value="PYP-like sensor domain (PAS domain)"/>
    <property type="match status" value="1"/>
</dbReference>
<protein>
    <recommendedName>
        <fullName evidence="3">histidine kinase</fullName>
        <ecNumber evidence="3">2.7.13.3</ecNumber>
    </recommendedName>
</protein>
<sequence length="754" mass="81771">MSEATAMPPAQAQPGPAPVTLDNCDQEPIHIPGAVQPHGVLFAFDATGRLCWHSANAAALATGLPELGDTLHAGHFKEAPAVHELVAEAMSAPPGGPADPPFTASGDLTLAGQVWDLVVHRDPQGVIVEFEQREQSDDEIARFALHAHRGLDKFRRQTSVQALMELAVKEVRQLTGFDRVMAYRFRHDDSGDIVAEAHADGLDSLLGRRYPASDIPAQARRLYLLNTLRLIADVQSEQVPLVGLPGQAPLDLSHAVLRSVSPIHIEYLRNMGIGASMSISIVVEGRLWGMLACHHMRRRVVPYSLRMACDVLAQMVAVAVQNLRTSAHARRAGEAAALRSRCTEAVLHADDVLGALAQEAGALRQTMKAHAAILVAGGKLALSGLTDREHAAAVIGSLPEPAEGLLVVRHALADWPEATQAAVQGWCGLLALCFDAANGAWLILLRREQVETVRWGGKPEKNYVPGPSGPRLTPRGSFAEWRETVRDSAVPWSDSDLAIARQWLDELGHASRTRNAEIERARAHLLAVLGHDLRDPLNSISLAAQVLERGEAQGHARLGQRIKASSGRMQRLVEQVLDMTRLRGGLGLQMTPQQVDLVALLDELVEEKLGAYPDLQFQRLYGPPHWVHADPDRLAQVLANLLGNARHHGEPGRPIVLEVSGPDDKVRLEVRNVAPPIPQDISDSLFDPFKVSSMRNPRNRQGLGLGLYIAHEVVRSHGGLLHYVHRAPEVVFTMELPRWQAAAASPPNPAGGAA</sequence>
<evidence type="ECO:0000256" key="14">
    <source>
        <dbReference type="SAM" id="MobiDB-lite"/>
    </source>
</evidence>
<dbReference type="PROSITE" id="PS50109">
    <property type="entry name" value="HIS_KIN"/>
    <property type="match status" value="1"/>
</dbReference>
<dbReference type="InterPro" id="IPR003661">
    <property type="entry name" value="HisK_dim/P_dom"/>
</dbReference>
<dbReference type="Gene3D" id="3.30.450.20">
    <property type="entry name" value="PAS domain"/>
    <property type="match status" value="1"/>
</dbReference>
<evidence type="ECO:0000256" key="6">
    <source>
        <dbReference type="ARBA" id="ARBA00022606"/>
    </source>
</evidence>
<dbReference type="Gene3D" id="3.30.450.270">
    <property type="match status" value="1"/>
</dbReference>
<keyword evidence="4" id="KW-0600">Photoreceptor protein</keyword>
<dbReference type="EMBL" id="BAAAEW010000002">
    <property type="protein sequence ID" value="GAA0740102.1"/>
    <property type="molecule type" value="Genomic_DNA"/>
</dbReference>
<dbReference type="Pfam" id="PF01590">
    <property type="entry name" value="GAF"/>
    <property type="match status" value="1"/>
</dbReference>
<keyword evidence="6" id="KW-0716">Sensory transduction</keyword>
<dbReference type="Gene3D" id="3.30.565.10">
    <property type="entry name" value="Histidine kinase-like ATPase, C-terminal domain"/>
    <property type="match status" value="1"/>
</dbReference>
<dbReference type="Pfam" id="PF02518">
    <property type="entry name" value="HATPase_c"/>
    <property type="match status" value="1"/>
</dbReference>
<comment type="caution">
    <text evidence="17">The sequence shown here is derived from an EMBL/GenBank/DDBJ whole genome shotgun (WGS) entry which is preliminary data.</text>
</comment>
<dbReference type="SMART" id="SM00388">
    <property type="entry name" value="HisKA"/>
    <property type="match status" value="1"/>
</dbReference>
<dbReference type="Gene3D" id="1.10.287.130">
    <property type="match status" value="1"/>
</dbReference>
<keyword evidence="13" id="KW-0675">Receptor</keyword>
<dbReference type="Gene3D" id="3.30.450.40">
    <property type="match status" value="1"/>
</dbReference>
<feature type="region of interest" description="Disordered" evidence="14">
    <location>
        <begin position="1"/>
        <end position="23"/>
    </location>
</feature>
<dbReference type="InterPro" id="IPR005467">
    <property type="entry name" value="His_kinase_dom"/>
</dbReference>
<dbReference type="SMART" id="SM00065">
    <property type="entry name" value="GAF"/>
    <property type="match status" value="1"/>
</dbReference>
<dbReference type="Pfam" id="PF00512">
    <property type="entry name" value="HisKA"/>
    <property type="match status" value="1"/>
</dbReference>
<evidence type="ECO:0000256" key="9">
    <source>
        <dbReference type="ARBA" id="ARBA00022777"/>
    </source>
</evidence>
<comment type="similarity">
    <text evidence="2">In the N-terminal section; belongs to the phytochrome family.</text>
</comment>
<dbReference type="InterPro" id="IPR003018">
    <property type="entry name" value="GAF"/>
</dbReference>
<dbReference type="SMART" id="SM00387">
    <property type="entry name" value="HATPase_c"/>
    <property type="match status" value="1"/>
</dbReference>
<keyword evidence="11" id="KW-0157">Chromophore</keyword>
<evidence type="ECO:0000256" key="5">
    <source>
        <dbReference type="ARBA" id="ARBA00022553"/>
    </source>
</evidence>
<comment type="catalytic activity">
    <reaction evidence="1">
        <text>ATP + protein L-histidine = ADP + protein N-phospho-L-histidine.</text>
        <dbReference type="EC" id="2.7.13.3"/>
    </reaction>
</comment>
<feature type="domain" description="Histidine kinase" evidence="16">
    <location>
        <begin position="528"/>
        <end position="740"/>
    </location>
</feature>
<evidence type="ECO:0000256" key="12">
    <source>
        <dbReference type="ARBA" id="ARBA00023012"/>
    </source>
</evidence>
<dbReference type="InterPro" id="IPR043150">
    <property type="entry name" value="Phytochrome_PHY_sf"/>
</dbReference>
<dbReference type="InterPro" id="IPR029016">
    <property type="entry name" value="GAF-like_dom_sf"/>
</dbReference>
<dbReference type="Pfam" id="PF00360">
    <property type="entry name" value="PHY"/>
    <property type="match status" value="1"/>
</dbReference>
<dbReference type="PROSITE" id="PS50046">
    <property type="entry name" value="PHYTOCHROME_2"/>
    <property type="match status" value="1"/>
</dbReference>
<dbReference type="InterPro" id="IPR013515">
    <property type="entry name" value="Phytochrome_cen-reg"/>
</dbReference>
<evidence type="ECO:0000256" key="2">
    <source>
        <dbReference type="ARBA" id="ARBA00006402"/>
    </source>
</evidence>
<keyword evidence="10" id="KW-0067">ATP-binding</keyword>
<evidence type="ECO:0000313" key="17">
    <source>
        <dbReference type="EMBL" id="GAA0740102.1"/>
    </source>
</evidence>
<evidence type="ECO:0000256" key="3">
    <source>
        <dbReference type="ARBA" id="ARBA00012438"/>
    </source>
</evidence>
<evidence type="ECO:0000256" key="13">
    <source>
        <dbReference type="ARBA" id="ARBA00023170"/>
    </source>
</evidence>
<dbReference type="SUPFAM" id="SSF55874">
    <property type="entry name" value="ATPase domain of HSP90 chaperone/DNA topoisomerase II/histidine kinase"/>
    <property type="match status" value="1"/>
</dbReference>
<keyword evidence="8" id="KW-0547">Nucleotide-binding</keyword>
<dbReference type="SUPFAM" id="SSF47384">
    <property type="entry name" value="Homodimeric domain of signal transducing histidine kinase"/>
    <property type="match status" value="1"/>
</dbReference>
<dbReference type="InterPro" id="IPR036097">
    <property type="entry name" value="HisK_dim/P_sf"/>
</dbReference>
<organism evidence="17 18">
    <name type="scientific">Ideonella azotifigens</name>
    <dbReference type="NCBI Taxonomy" id="513160"/>
    <lineage>
        <taxon>Bacteria</taxon>
        <taxon>Pseudomonadati</taxon>
        <taxon>Pseudomonadota</taxon>
        <taxon>Betaproteobacteria</taxon>
        <taxon>Burkholderiales</taxon>
        <taxon>Sphaerotilaceae</taxon>
        <taxon>Ideonella</taxon>
    </lineage>
</organism>
<feature type="domain" description="Phytochrome chromophore attachment site" evidence="15">
    <location>
        <begin position="159"/>
        <end position="314"/>
    </location>
</feature>
<evidence type="ECO:0000256" key="11">
    <source>
        <dbReference type="ARBA" id="ARBA00022991"/>
    </source>
</evidence>
<dbReference type="InterPro" id="IPR013654">
    <property type="entry name" value="PAS_2"/>
</dbReference>
<dbReference type="PRINTS" id="PR01033">
    <property type="entry name" value="PHYTOCHROME"/>
</dbReference>
<evidence type="ECO:0000256" key="10">
    <source>
        <dbReference type="ARBA" id="ARBA00022840"/>
    </source>
</evidence>
<dbReference type="InterPro" id="IPR003594">
    <property type="entry name" value="HATPase_dom"/>
</dbReference>
<dbReference type="CDD" id="cd00082">
    <property type="entry name" value="HisKA"/>
    <property type="match status" value="1"/>
</dbReference>
<dbReference type="CDD" id="cd00075">
    <property type="entry name" value="HATPase"/>
    <property type="match status" value="1"/>
</dbReference>
<evidence type="ECO:0000256" key="7">
    <source>
        <dbReference type="ARBA" id="ARBA00022679"/>
    </source>
</evidence>
<keyword evidence="12" id="KW-0902">Two-component regulatory system</keyword>
<evidence type="ECO:0000256" key="8">
    <source>
        <dbReference type="ARBA" id="ARBA00022741"/>
    </source>
</evidence>
<dbReference type="EC" id="2.7.13.3" evidence="3"/>
<evidence type="ECO:0000313" key="18">
    <source>
        <dbReference type="Proteomes" id="UP001500279"/>
    </source>
</evidence>
<dbReference type="InterPro" id="IPR036890">
    <property type="entry name" value="HATPase_C_sf"/>
</dbReference>
<keyword evidence="5" id="KW-0597">Phosphoprotein</keyword>
<evidence type="ECO:0000259" key="16">
    <source>
        <dbReference type="PROSITE" id="PS50109"/>
    </source>
</evidence>
<dbReference type="InterPro" id="IPR035965">
    <property type="entry name" value="PAS-like_dom_sf"/>
</dbReference>
<dbReference type="RefSeq" id="WP_310742442.1">
    <property type="nucleotide sequence ID" value="NZ_BAAAEW010000002.1"/>
</dbReference>
<evidence type="ECO:0000256" key="1">
    <source>
        <dbReference type="ARBA" id="ARBA00000085"/>
    </source>
</evidence>
<name>A0ABN1JHS2_9BURK</name>
<dbReference type="InterPro" id="IPR001294">
    <property type="entry name" value="Phytochrome"/>
</dbReference>
<gene>
    <name evidence="17" type="primary">bphP</name>
    <name evidence="17" type="ORF">GCM10009107_01410</name>
</gene>
<dbReference type="InterPro" id="IPR016132">
    <property type="entry name" value="Phyto_chromo_attachment"/>
</dbReference>
<keyword evidence="7" id="KW-0808">Transferase</keyword>
<reference evidence="17 18" key="1">
    <citation type="journal article" date="2019" name="Int. J. Syst. Evol. Microbiol.">
        <title>The Global Catalogue of Microorganisms (GCM) 10K type strain sequencing project: providing services to taxonomists for standard genome sequencing and annotation.</title>
        <authorList>
            <consortium name="The Broad Institute Genomics Platform"/>
            <consortium name="The Broad Institute Genome Sequencing Center for Infectious Disease"/>
            <person name="Wu L."/>
            <person name="Ma J."/>
        </authorList>
    </citation>
    <scope>NUCLEOTIDE SEQUENCE [LARGE SCALE GENOMIC DNA]</scope>
    <source>
        <strain evidence="17 18">JCM 15503</strain>
    </source>
</reference>
<evidence type="ECO:0000259" key="15">
    <source>
        <dbReference type="PROSITE" id="PS50046"/>
    </source>
</evidence>
<dbReference type="Pfam" id="PF08446">
    <property type="entry name" value="PAS_2"/>
    <property type="match status" value="1"/>
</dbReference>
<keyword evidence="9" id="KW-0418">Kinase</keyword>
<proteinExistence type="inferred from homology"/>
<feature type="compositionally biased region" description="Low complexity" evidence="14">
    <location>
        <begin position="1"/>
        <end position="14"/>
    </location>
</feature>